<sequence length="354" mass="39522">MESEVEENNVMANMSDVAKDAGVSKSTVSNVFSGKRSISEAVRQRVLESANRLNYRPNYFARSMVTKETRIIGLVMDSRKVKFNQYNLSFINGVLRECSSQGYRLLIDTLPSSFRNKVTQMTSEPVDGEIILDPLTVDERVEERVKSGRLMTIIGKPPRKYEAALPYVNNDNVQAAETATSYLLELGHRNILMINAVKKHTVSQDRKAGFMLSYSKRGLSPDEELIVYRDDAVSSAEFGYRTVMKWMEKFPDITAVIADTDQIALGVYRAAMELGLSIPDDLSVIAFNNDTVYPGEFHPPLTSVELNGEILGQEAAKLLIEQLVAKNKLVKQVTIQSRLVLRASCGPIKQGFPV</sequence>
<evidence type="ECO:0000259" key="5">
    <source>
        <dbReference type="PROSITE" id="PS50943"/>
    </source>
</evidence>
<dbReference type="Pfam" id="PF00356">
    <property type="entry name" value="LacI"/>
    <property type="match status" value="1"/>
</dbReference>
<dbReference type="SUPFAM" id="SSF47413">
    <property type="entry name" value="lambda repressor-like DNA-binding domains"/>
    <property type="match status" value="1"/>
</dbReference>
<keyword evidence="2 6" id="KW-0238">DNA-binding</keyword>
<evidence type="ECO:0000256" key="3">
    <source>
        <dbReference type="ARBA" id="ARBA00023163"/>
    </source>
</evidence>
<evidence type="ECO:0000313" key="6">
    <source>
        <dbReference type="EMBL" id="MUG65417.1"/>
    </source>
</evidence>
<feature type="domain" description="HTH cro/C1-type" evidence="5">
    <location>
        <begin position="14"/>
        <end position="39"/>
    </location>
</feature>
<accession>A0ABW9SX54</accession>
<organism evidence="6 7">
    <name type="scientific">Paenibacillus campinasensis</name>
    <dbReference type="NCBI Taxonomy" id="66347"/>
    <lineage>
        <taxon>Bacteria</taxon>
        <taxon>Bacillati</taxon>
        <taxon>Bacillota</taxon>
        <taxon>Bacilli</taxon>
        <taxon>Bacillales</taxon>
        <taxon>Paenibacillaceae</taxon>
        <taxon>Paenibacillus</taxon>
    </lineage>
</organism>
<feature type="domain" description="HTH lacI-type" evidence="4">
    <location>
        <begin position="12"/>
        <end position="66"/>
    </location>
</feature>
<dbReference type="EMBL" id="WOAA01000002">
    <property type="protein sequence ID" value="MUG65417.1"/>
    <property type="molecule type" value="Genomic_DNA"/>
</dbReference>
<proteinExistence type="predicted"/>
<dbReference type="Pfam" id="PF13377">
    <property type="entry name" value="Peripla_BP_3"/>
    <property type="match status" value="1"/>
</dbReference>
<dbReference type="InterPro" id="IPR000843">
    <property type="entry name" value="HTH_LacI"/>
</dbReference>
<evidence type="ECO:0000313" key="7">
    <source>
        <dbReference type="Proteomes" id="UP000435177"/>
    </source>
</evidence>
<keyword evidence="1" id="KW-0805">Transcription regulation</keyword>
<dbReference type="InterPro" id="IPR028082">
    <property type="entry name" value="Peripla_BP_I"/>
</dbReference>
<dbReference type="PANTHER" id="PTHR30146">
    <property type="entry name" value="LACI-RELATED TRANSCRIPTIONAL REPRESSOR"/>
    <property type="match status" value="1"/>
</dbReference>
<dbReference type="InterPro" id="IPR010982">
    <property type="entry name" value="Lambda_DNA-bd_dom_sf"/>
</dbReference>
<dbReference type="PROSITE" id="PS50932">
    <property type="entry name" value="HTH_LACI_2"/>
    <property type="match status" value="1"/>
</dbReference>
<dbReference type="Proteomes" id="UP000435177">
    <property type="component" value="Unassembled WGS sequence"/>
</dbReference>
<keyword evidence="3" id="KW-0804">Transcription</keyword>
<evidence type="ECO:0000256" key="2">
    <source>
        <dbReference type="ARBA" id="ARBA00023125"/>
    </source>
</evidence>
<dbReference type="InterPro" id="IPR046335">
    <property type="entry name" value="LacI/GalR-like_sensor"/>
</dbReference>
<dbReference type="PROSITE" id="PS50943">
    <property type="entry name" value="HTH_CROC1"/>
    <property type="match status" value="1"/>
</dbReference>
<dbReference type="SUPFAM" id="SSF53822">
    <property type="entry name" value="Periplasmic binding protein-like I"/>
    <property type="match status" value="1"/>
</dbReference>
<evidence type="ECO:0000256" key="1">
    <source>
        <dbReference type="ARBA" id="ARBA00023015"/>
    </source>
</evidence>
<evidence type="ECO:0000259" key="4">
    <source>
        <dbReference type="PROSITE" id="PS50932"/>
    </source>
</evidence>
<dbReference type="Gene3D" id="1.10.260.40">
    <property type="entry name" value="lambda repressor-like DNA-binding domains"/>
    <property type="match status" value="1"/>
</dbReference>
<dbReference type="InterPro" id="IPR001387">
    <property type="entry name" value="Cro/C1-type_HTH"/>
</dbReference>
<reference evidence="6 7" key="1">
    <citation type="submission" date="2019-11" db="EMBL/GenBank/DDBJ databases">
        <title>Draft genome sequences of five Paenibacillus species of dairy origin.</title>
        <authorList>
            <person name="Olajide A.M."/>
            <person name="Chen S."/>
            <person name="Lapointe G."/>
        </authorList>
    </citation>
    <scope>NUCLEOTIDE SEQUENCE [LARGE SCALE GENOMIC DNA]</scope>
    <source>
        <strain evidence="6 7">3CS1</strain>
    </source>
</reference>
<keyword evidence="7" id="KW-1185">Reference proteome</keyword>
<gene>
    <name evidence="6" type="ORF">GNP94_05280</name>
</gene>
<dbReference type="PANTHER" id="PTHR30146:SF109">
    <property type="entry name" value="HTH-TYPE TRANSCRIPTIONAL REGULATOR GALS"/>
    <property type="match status" value="1"/>
</dbReference>
<dbReference type="SMART" id="SM00354">
    <property type="entry name" value="HTH_LACI"/>
    <property type="match status" value="1"/>
</dbReference>
<dbReference type="CDD" id="cd01392">
    <property type="entry name" value="HTH_LacI"/>
    <property type="match status" value="1"/>
</dbReference>
<protein>
    <submittedName>
        <fullName evidence="6">LacI family DNA-binding transcriptional regulator</fullName>
    </submittedName>
</protein>
<comment type="caution">
    <text evidence="6">The sequence shown here is derived from an EMBL/GenBank/DDBJ whole genome shotgun (WGS) entry which is preliminary data.</text>
</comment>
<dbReference type="GO" id="GO:0003677">
    <property type="term" value="F:DNA binding"/>
    <property type="evidence" value="ECO:0007669"/>
    <property type="project" value="UniProtKB-KW"/>
</dbReference>
<dbReference type="Gene3D" id="3.40.50.2300">
    <property type="match status" value="2"/>
</dbReference>
<name>A0ABW9SX54_9BACL</name>